<keyword evidence="2" id="KW-0067">ATP-binding</keyword>
<dbReference type="SMART" id="SM00220">
    <property type="entry name" value="S_TKc"/>
    <property type="match status" value="1"/>
</dbReference>
<proteinExistence type="predicted"/>
<dbReference type="InterPro" id="IPR011009">
    <property type="entry name" value="Kinase-like_dom_sf"/>
</dbReference>
<dbReference type="GO" id="GO:0005737">
    <property type="term" value="C:cytoplasm"/>
    <property type="evidence" value="ECO:0007669"/>
    <property type="project" value="TreeGrafter"/>
</dbReference>
<evidence type="ECO:0000259" key="4">
    <source>
        <dbReference type="PROSITE" id="PS50011"/>
    </source>
</evidence>
<dbReference type="Pfam" id="PF00069">
    <property type="entry name" value="Pkinase"/>
    <property type="match status" value="1"/>
</dbReference>
<dbReference type="InterPro" id="IPR008271">
    <property type="entry name" value="Ser/Thr_kinase_AS"/>
</dbReference>
<organism evidence="5 6">
    <name type="scientific">Phlebiopsis gigantea (strain 11061_1 CR5-6)</name>
    <name type="common">White-rot fungus</name>
    <name type="synonym">Peniophora gigantea</name>
    <dbReference type="NCBI Taxonomy" id="745531"/>
    <lineage>
        <taxon>Eukaryota</taxon>
        <taxon>Fungi</taxon>
        <taxon>Dikarya</taxon>
        <taxon>Basidiomycota</taxon>
        <taxon>Agaricomycotina</taxon>
        <taxon>Agaricomycetes</taxon>
        <taxon>Polyporales</taxon>
        <taxon>Phanerochaetaceae</taxon>
        <taxon>Phlebiopsis</taxon>
    </lineage>
</organism>
<keyword evidence="6" id="KW-1185">Reference proteome</keyword>
<reference evidence="5 6" key="1">
    <citation type="journal article" date="2014" name="PLoS Genet.">
        <title>Analysis of the Phlebiopsis gigantea genome, transcriptome and secretome provides insight into its pioneer colonization strategies of wood.</title>
        <authorList>
            <person name="Hori C."/>
            <person name="Ishida T."/>
            <person name="Igarashi K."/>
            <person name="Samejima M."/>
            <person name="Suzuki H."/>
            <person name="Master E."/>
            <person name="Ferreira P."/>
            <person name="Ruiz-Duenas F.J."/>
            <person name="Held B."/>
            <person name="Canessa P."/>
            <person name="Larrondo L.F."/>
            <person name="Schmoll M."/>
            <person name="Druzhinina I.S."/>
            <person name="Kubicek C.P."/>
            <person name="Gaskell J.A."/>
            <person name="Kersten P."/>
            <person name="St John F."/>
            <person name="Glasner J."/>
            <person name="Sabat G."/>
            <person name="Splinter BonDurant S."/>
            <person name="Syed K."/>
            <person name="Yadav J."/>
            <person name="Mgbeahuruike A.C."/>
            <person name="Kovalchuk A."/>
            <person name="Asiegbu F.O."/>
            <person name="Lackner G."/>
            <person name="Hoffmeister D."/>
            <person name="Rencoret J."/>
            <person name="Gutierrez A."/>
            <person name="Sun H."/>
            <person name="Lindquist E."/>
            <person name="Barry K."/>
            <person name="Riley R."/>
            <person name="Grigoriev I.V."/>
            <person name="Henrissat B."/>
            <person name="Kues U."/>
            <person name="Berka R.M."/>
            <person name="Martinez A.T."/>
            <person name="Covert S.F."/>
            <person name="Blanchette R.A."/>
            <person name="Cullen D."/>
        </authorList>
    </citation>
    <scope>NUCLEOTIDE SEQUENCE [LARGE SCALE GENOMIC DNA]</scope>
    <source>
        <strain evidence="5 6">11061_1 CR5-6</strain>
    </source>
</reference>
<evidence type="ECO:0000256" key="2">
    <source>
        <dbReference type="ARBA" id="ARBA00022840"/>
    </source>
</evidence>
<dbReference type="SUPFAM" id="SSF56112">
    <property type="entry name" value="Protein kinase-like (PK-like)"/>
    <property type="match status" value="1"/>
</dbReference>
<dbReference type="Gene3D" id="1.10.510.10">
    <property type="entry name" value="Transferase(Phosphotransferase) domain 1"/>
    <property type="match status" value="1"/>
</dbReference>
<dbReference type="PROSITE" id="PS50011">
    <property type="entry name" value="PROTEIN_KINASE_DOM"/>
    <property type="match status" value="1"/>
</dbReference>
<evidence type="ECO:0000256" key="3">
    <source>
        <dbReference type="SAM" id="MobiDB-lite"/>
    </source>
</evidence>
<feature type="domain" description="Protein kinase" evidence="4">
    <location>
        <begin position="31"/>
        <end position="362"/>
    </location>
</feature>
<feature type="region of interest" description="Disordered" evidence="3">
    <location>
        <begin position="1"/>
        <end position="50"/>
    </location>
</feature>
<dbReference type="GO" id="GO:0035556">
    <property type="term" value="P:intracellular signal transduction"/>
    <property type="evidence" value="ECO:0007669"/>
    <property type="project" value="TreeGrafter"/>
</dbReference>
<dbReference type="AlphaFoldDB" id="A0A0C3NVC9"/>
<feature type="region of interest" description="Disordered" evidence="3">
    <location>
        <begin position="363"/>
        <end position="433"/>
    </location>
</feature>
<feature type="compositionally biased region" description="Acidic residues" evidence="3">
    <location>
        <begin position="396"/>
        <end position="424"/>
    </location>
</feature>
<dbReference type="PROSITE" id="PS00108">
    <property type="entry name" value="PROTEIN_KINASE_ST"/>
    <property type="match status" value="1"/>
</dbReference>
<feature type="region of interest" description="Disordered" evidence="3">
    <location>
        <begin position="274"/>
        <end position="294"/>
    </location>
</feature>
<protein>
    <recommendedName>
        <fullName evidence="4">Protein kinase domain-containing protein</fullName>
    </recommendedName>
</protein>
<feature type="compositionally biased region" description="Basic residues" evidence="3">
    <location>
        <begin position="1"/>
        <end position="19"/>
    </location>
</feature>
<dbReference type="GO" id="GO:0005524">
    <property type="term" value="F:ATP binding"/>
    <property type="evidence" value="ECO:0007669"/>
    <property type="project" value="UniProtKB-KW"/>
</dbReference>
<dbReference type="HOGENOM" id="CLU_633269_0_0_1"/>
<dbReference type="GO" id="GO:0004674">
    <property type="term" value="F:protein serine/threonine kinase activity"/>
    <property type="evidence" value="ECO:0007669"/>
    <property type="project" value="TreeGrafter"/>
</dbReference>
<evidence type="ECO:0000256" key="1">
    <source>
        <dbReference type="ARBA" id="ARBA00022741"/>
    </source>
</evidence>
<dbReference type="STRING" id="745531.A0A0C3NVC9"/>
<name>A0A0C3NVC9_PHLG1</name>
<dbReference type="Proteomes" id="UP000053257">
    <property type="component" value="Unassembled WGS sequence"/>
</dbReference>
<dbReference type="PANTHER" id="PTHR24346">
    <property type="entry name" value="MAP/MICROTUBULE AFFINITY-REGULATING KINASE"/>
    <property type="match status" value="1"/>
</dbReference>
<accession>A0A0C3NVC9</accession>
<keyword evidence="1" id="KW-0547">Nucleotide-binding</keyword>
<evidence type="ECO:0000313" key="5">
    <source>
        <dbReference type="EMBL" id="KIP09294.1"/>
    </source>
</evidence>
<evidence type="ECO:0000313" key="6">
    <source>
        <dbReference type="Proteomes" id="UP000053257"/>
    </source>
</evidence>
<dbReference type="InterPro" id="IPR000719">
    <property type="entry name" value="Prot_kinase_dom"/>
</dbReference>
<sequence length="433" mass="48481">MSKSSMRKGSLKRKKSSLRKRIEGAVPKVQLEDGESFGEGERLGSQGSLHEWFKEQDERLERGRGDEDNPTRRDLGRVVALKMTDRSLCDRDDRSKVSFVREVEVLKHISHPSIVSYIHAFSTPAYHILVLEHVPGGELFDLVSNQELHAQLDEPLLRRIFGELCRAVSWMHAVGLVHRDIKLENILLTRPVFSEYSPAPLVKLTDFGLSRFIDPASPLLTTRCGSESYAAPELVIGRPYDGRDTDAWACGIVLYVLTTRRLPFDAIPTETVQETMHHEGHASVAGGRVRGPRRDERAERKALLMRIAKGEYTWPASSDVSEPLHGTALAQSDGLRRVVGRLLVRDPRKRTRVAQLWDDEWFAGEGAPPAPTLPDSVMPDPVDDSDDPHEPGAWDDTLDEDDIYDVVEEDDVADGVLVDGDDIGPDSVARREH</sequence>
<dbReference type="EMBL" id="KN840468">
    <property type="protein sequence ID" value="KIP09294.1"/>
    <property type="molecule type" value="Genomic_DNA"/>
</dbReference>
<gene>
    <name evidence="5" type="ORF">PHLGIDRAFT_86949</name>
</gene>
<dbReference type="OrthoDB" id="289250at2759"/>
<dbReference type="PANTHER" id="PTHR24346:SF110">
    <property type="entry name" value="NON-SPECIFIC SERINE_THREONINE PROTEIN KINASE"/>
    <property type="match status" value="1"/>
</dbReference>